<reference evidence="2 3" key="1">
    <citation type="submission" date="2018-01" db="EMBL/GenBank/DDBJ databases">
        <title>Genome sequence of a Cantenovulum-like bacteria.</title>
        <authorList>
            <person name="Tan W.R."/>
            <person name="Lau N.-S."/>
            <person name="Go F."/>
            <person name="Amirul A.-A.A."/>
        </authorList>
    </citation>
    <scope>NUCLEOTIDE SEQUENCE [LARGE SCALE GENOMIC DNA]</scope>
    <source>
        <strain evidence="2 3">CCB-QB4</strain>
    </source>
</reference>
<proteinExistence type="predicted"/>
<dbReference type="AlphaFoldDB" id="A0A2S0VPN5"/>
<protein>
    <recommendedName>
        <fullName evidence="4">DUF2141 domain-containing protein</fullName>
    </recommendedName>
</protein>
<evidence type="ECO:0008006" key="4">
    <source>
        <dbReference type="Google" id="ProtNLM"/>
    </source>
</evidence>
<name>A0A2S0VPN5_9ALTE</name>
<dbReference type="Pfam" id="PF09912">
    <property type="entry name" value="DUF2141"/>
    <property type="match status" value="1"/>
</dbReference>
<evidence type="ECO:0000313" key="3">
    <source>
        <dbReference type="Proteomes" id="UP000244441"/>
    </source>
</evidence>
<dbReference type="InterPro" id="IPR018673">
    <property type="entry name" value="DUF2141"/>
</dbReference>
<keyword evidence="1" id="KW-1133">Transmembrane helix</keyword>
<gene>
    <name evidence="2" type="ORF">C2869_06905</name>
</gene>
<dbReference type="KEGG" id="cate:C2869_06905"/>
<keyword evidence="1" id="KW-0812">Transmembrane</keyword>
<evidence type="ECO:0000256" key="1">
    <source>
        <dbReference type="SAM" id="Phobius"/>
    </source>
</evidence>
<keyword evidence="1" id="KW-0472">Membrane</keyword>
<sequence>MKQLNCNLNKKSKLIYSNSLMLIIIMLVNFSLIGKSMAATKQHQLKVTVTKINPALNGNIVLMLFTEQGFPKKHQLAKHSISLPANQTELTFTLATDLTEFVLKVLHDENEDGKVSKNWTGIIPAEGLGFSNKQTLSFTGPPSYKKSKVSINPTQSISEFQIEIKYP</sequence>
<dbReference type="EMBL" id="CP026604">
    <property type="protein sequence ID" value="AWB66181.1"/>
    <property type="molecule type" value="Genomic_DNA"/>
</dbReference>
<keyword evidence="3" id="KW-1185">Reference proteome</keyword>
<accession>A0A2S0VPN5</accession>
<feature type="transmembrane region" description="Helical" evidence="1">
    <location>
        <begin position="14"/>
        <end position="33"/>
    </location>
</feature>
<evidence type="ECO:0000313" key="2">
    <source>
        <dbReference type="EMBL" id="AWB66181.1"/>
    </source>
</evidence>
<dbReference type="Proteomes" id="UP000244441">
    <property type="component" value="Chromosome"/>
</dbReference>
<organism evidence="2 3">
    <name type="scientific">Saccharobesus litoralis</name>
    <dbReference type="NCBI Taxonomy" id="2172099"/>
    <lineage>
        <taxon>Bacteria</taxon>
        <taxon>Pseudomonadati</taxon>
        <taxon>Pseudomonadota</taxon>
        <taxon>Gammaproteobacteria</taxon>
        <taxon>Alteromonadales</taxon>
        <taxon>Alteromonadaceae</taxon>
        <taxon>Saccharobesus</taxon>
    </lineage>
</organism>